<dbReference type="Proteomes" id="UP001203852">
    <property type="component" value="Unassembled WGS sequence"/>
</dbReference>
<evidence type="ECO:0000313" key="3">
    <source>
        <dbReference type="EMBL" id="KAI1616124.1"/>
    </source>
</evidence>
<gene>
    <name evidence="3" type="ORF">EDD36DRAFT_415034</name>
</gene>
<dbReference type="InterPro" id="IPR041711">
    <property type="entry name" value="Met-tRNA-FMT_N"/>
</dbReference>
<organism evidence="3 4">
    <name type="scientific">Exophiala viscosa</name>
    <dbReference type="NCBI Taxonomy" id="2486360"/>
    <lineage>
        <taxon>Eukaryota</taxon>
        <taxon>Fungi</taxon>
        <taxon>Dikarya</taxon>
        <taxon>Ascomycota</taxon>
        <taxon>Pezizomycotina</taxon>
        <taxon>Eurotiomycetes</taxon>
        <taxon>Chaetothyriomycetidae</taxon>
        <taxon>Chaetothyriales</taxon>
        <taxon>Herpotrichiellaceae</taxon>
        <taxon>Exophiala</taxon>
    </lineage>
</organism>
<evidence type="ECO:0000256" key="1">
    <source>
        <dbReference type="ARBA" id="ARBA00012261"/>
    </source>
</evidence>
<dbReference type="PANTHER" id="PTHR11138">
    <property type="entry name" value="METHIONYL-TRNA FORMYLTRANSFERASE"/>
    <property type="match status" value="1"/>
</dbReference>
<dbReference type="SUPFAM" id="SSF53328">
    <property type="entry name" value="Formyltransferase"/>
    <property type="match status" value="1"/>
</dbReference>
<sequence length="417" mass="45915">MRQNILRLSAGLSTTARPWRLLRCPAKRHFSAQKDVGEPLRILFCGSDLFSSASLEALYRYSRTAESNVLSIDVVTRTDKRTGRGLKVLKSPPIKATAIGLELPIHQIDTFSGWNPPEYRQTNNPCINLIIAVSFGRLIPPRILNQSTYNGLNIHPSLLPDLPGAAPIQWTIIHGRPTTGVTLQTLHPSKFDQGFILDQTPAPGLKIPNPETITIKELTDMLAPVGAEMLVNAIRNRLYMPPHKPVQSREDKSPAIMTAPKITSRMQAIDFATQTQAEILRRNRAIGPLFIFAQHDDVSGRSIRINCGKDMRAARVGDVPNEVKKKVESIPPAIPYAIVEKHSDIHQSTRPLIVNASGPNMANHQIVLPTVTFASMKAAPGTAAAARAGLFRPPATVGEHQLYWFWHPLSSTNLDGP</sequence>
<dbReference type="GO" id="GO:0004479">
    <property type="term" value="F:methionyl-tRNA formyltransferase activity"/>
    <property type="evidence" value="ECO:0007669"/>
    <property type="project" value="UniProtKB-EC"/>
</dbReference>
<proteinExistence type="predicted"/>
<protein>
    <recommendedName>
        <fullName evidence="1">methionyl-tRNA formyltransferase</fullName>
        <ecNumber evidence="1">2.1.2.9</ecNumber>
    </recommendedName>
</protein>
<dbReference type="CDD" id="cd08646">
    <property type="entry name" value="FMT_core_Met-tRNA-FMT_N"/>
    <property type="match status" value="1"/>
</dbReference>
<dbReference type="Pfam" id="PF00551">
    <property type="entry name" value="Formyl_trans_N"/>
    <property type="match status" value="1"/>
</dbReference>
<evidence type="ECO:0000313" key="4">
    <source>
        <dbReference type="Proteomes" id="UP001203852"/>
    </source>
</evidence>
<keyword evidence="4" id="KW-1185">Reference proteome</keyword>
<dbReference type="InterPro" id="IPR002376">
    <property type="entry name" value="Formyl_transf_N"/>
</dbReference>
<evidence type="ECO:0000259" key="2">
    <source>
        <dbReference type="Pfam" id="PF00551"/>
    </source>
</evidence>
<name>A0AAN6E0P1_9EURO</name>
<reference evidence="3" key="1">
    <citation type="journal article" date="2022" name="bioRxiv">
        <title>Deciphering the potential niche of two novel black yeast fungi from a biological soil crust based on their genomes, phenotypes, and melanin regulation.</title>
        <authorList>
            <consortium name="DOE Joint Genome Institute"/>
            <person name="Carr E.C."/>
            <person name="Barton Q."/>
            <person name="Grambo S."/>
            <person name="Sullivan M."/>
            <person name="Renfro C.M."/>
            <person name="Kuo A."/>
            <person name="Pangilinan J."/>
            <person name="Lipzen A."/>
            <person name="Keymanesh K."/>
            <person name="Savage E."/>
            <person name="Barry K."/>
            <person name="Grigoriev I.V."/>
            <person name="Riekhof W.R."/>
            <person name="Harris S.S."/>
        </authorList>
    </citation>
    <scope>NUCLEOTIDE SEQUENCE</scope>
    <source>
        <strain evidence="3">JF 03-4F</strain>
    </source>
</reference>
<dbReference type="GO" id="GO:0005739">
    <property type="term" value="C:mitochondrion"/>
    <property type="evidence" value="ECO:0007669"/>
    <property type="project" value="TreeGrafter"/>
</dbReference>
<comment type="caution">
    <text evidence="3">The sequence shown here is derived from an EMBL/GenBank/DDBJ whole genome shotgun (WGS) entry which is preliminary data.</text>
</comment>
<feature type="domain" description="Formyl transferase N-terminal" evidence="2">
    <location>
        <begin position="41"/>
        <end position="232"/>
    </location>
</feature>
<dbReference type="PANTHER" id="PTHR11138:SF5">
    <property type="entry name" value="METHIONYL-TRNA FORMYLTRANSFERASE, MITOCHONDRIAL"/>
    <property type="match status" value="1"/>
</dbReference>
<dbReference type="EMBL" id="MU404351">
    <property type="protein sequence ID" value="KAI1616124.1"/>
    <property type="molecule type" value="Genomic_DNA"/>
</dbReference>
<dbReference type="Gene3D" id="3.40.50.12230">
    <property type="match status" value="1"/>
</dbReference>
<accession>A0AAN6E0P1</accession>
<dbReference type="AlphaFoldDB" id="A0AAN6E0P1"/>
<dbReference type="EC" id="2.1.2.9" evidence="1"/>
<dbReference type="InterPro" id="IPR036477">
    <property type="entry name" value="Formyl_transf_N_sf"/>
</dbReference>